<organism evidence="1 2">
    <name type="scientific">Shewanella denitrificans (strain OS217 / ATCC BAA-1090 / DSM 15013)</name>
    <dbReference type="NCBI Taxonomy" id="318161"/>
    <lineage>
        <taxon>Bacteria</taxon>
        <taxon>Pseudomonadati</taxon>
        <taxon>Pseudomonadota</taxon>
        <taxon>Gammaproteobacteria</taxon>
        <taxon>Alteromonadales</taxon>
        <taxon>Shewanellaceae</taxon>
        <taxon>Shewanella</taxon>
    </lineage>
</organism>
<dbReference type="Proteomes" id="UP000001982">
    <property type="component" value="Chromosome"/>
</dbReference>
<sequence length="372" mass="41602">MKLKIGIFSVIFFISNVAFAGKESTYLQNISHLQSKAKAQTQVMVLGSTHLNSIKGKLDESALSPIIQMLASFKPTAIGIESLRAEDIIAMLNGSDEYQAVLAQFVGDTLLSLAKKEQENLGITAKVAIAKLKVLLDVPMLTTEQRIEVIRFAIAGYNKDTAVLHWRYLNSHSSIETISPGLKAYLDASARSNNEINTIATALALTLNINRLYPIDDHLDKDMYSNMVEKLMDSYNESKAFKAFSTSEYINKPERLKAQGVETGDWLPLFSWTNSDEYMSDVIDKEWRLFVDEDIDVEAGLSRIALWEVRNLNMVSNIMRVVADHVGEKVIIVVGSNHKVFLEQYLSNMIGVNIVQFNDILSNKNNITTSKL</sequence>
<dbReference type="InterPro" id="IPR043749">
    <property type="entry name" value="DUF5694"/>
</dbReference>
<dbReference type="Pfam" id="PF18950">
    <property type="entry name" value="DUF5694"/>
    <property type="match status" value="1"/>
</dbReference>
<proteinExistence type="predicted"/>
<dbReference type="eggNOG" id="ENOG5032TAY">
    <property type="taxonomic scope" value="Bacteria"/>
</dbReference>
<name>Q12M36_SHEDO</name>
<dbReference type="KEGG" id="sdn:Sden_2209"/>
<keyword evidence="2" id="KW-1185">Reference proteome</keyword>
<protein>
    <submittedName>
        <fullName evidence="1">Uncharacterized protein</fullName>
    </submittedName>
</protein>
<dbReference type="HOGENOM" id="CLU_038472_0_0_6"/>
<evidence type="ECO:0000313" key="1">
    <source>
        <dbReference type="EMBL" id="ABE55490.1"/>
    </source>
</evidence>
<dbReference type="EMBL" id="CP000302">
    <property type="protein sequence ID" value="ABE55490.1"/>
    <property type="molecule type" value="Genomic_DNA"/>
</dbReference>
<reference evidence="1 2" key="1">
    <citation type="submission" date="2006-03" db="EMBL/GenBank/DDBJ databases">
        <title>Complete sequence of Shewanella denitrificans OS217.</title>
        <authorList>
            <consortium name="US DOE Joint Genome Institute"/>
            <person name="Copeland A."/>
            <person name="Lucas S."/>
            <person name="Lapidus A."/>
            <person name="Barry K."/>
            <person name="Detter J.C."/>
            <person name="Glavina del Rio T."/>
            <person name="Hammon N."/>
            <person name="Israni S."/>
            <person name="Dalin E."/>
            <person name="Tice H."/>
            <person name="Pitluck S."/>
            <person name="Brettin T."/>
            <person name="Bruce D."/>
            <person name="Han C."/>
            <person name="Tapia R."/>
            <person name="Gilna P."/>
            <person name="Kiss H."/>
            <person name="Schmutz J."/>
            <person name="Larimer F."/>
            <person name="Land M."/>
            <person name="Hauser L."/>
            <person name="Kyrpides N."/>
            <person name="Lykidis A."/>
            <person name="Richardson P."/>
        </authorList>
    </citation>
    <scope>NUCLEOTIDE SEQUENCE [LARGE SCALE GENOMIC DNA]</scope>
    <source>
        <strain evidence="2">OS217 / ATCC BAA-1090 / DSM 15013</strain>
    </source>
</reference>
<accession>Q12M36</accession>
<dbReference type="STRING" id="318161.Sden_2209"/>
<gene>
    <name evidence="1" type="ordered locus">Sden_2209</name>
</gene>
<dbReference type="RefSeq" id="WP_011496643.1">
    <property type="nucleotide sequence ID" value="NC_007954.1"/>
</dbReference>
<dbReference type="AlphaFoldDB" id="Q12M36"/>
<evidence type="ECO:0000313" key="2">
    <source>
        <dbReference type="Proteomes" id="UP000001982"/>
    </source>
</evidence>